<reference evidence="7" key="1">
    <citation type="journal article" date="2019" name="Int. J. Syst. Evol. Microbiol.">
        <title>The Global Catalogue of Microorganisms (GCM) 10K type strain sequencing project: providing services to taxonomists for standard genome sequencing and annotation.</title>
        <authorList>
            <consortium name="The Broad Institute Genomics Platform"/>
            <consortium name="The Broad Institute Genome Sequencing Center for Infectious Disease"/>
            <person name="Wu L."/>
            <person name="Ma J."/>
        </authorList>
    </citation>
    <scope>NUCLEOTIDE SEQUENCE [LARGE SCALE GENOMIC DNA]</scope>
    <source>
        <strain evidence="7">KCTC 23299</strain>
    </source>
</reference>
<dbReference type="Gene3D" id="1.20.1280.290">
    <property type="match status" value="1"/>
</dbReference>
<evidence type="ECO:0000256" key="2">
    <source>
        <dbReference type="ARBA" id="ARBA00022692"/>
    </source>
</evidence>
<comment type="caution">
    <text evidence="6">The sequence shown here is derived from an EMBL/GenBank/DDBJ whole genome shotgun (WGS) entry which is preliminary data.</text>
</comment>
<evidence type="ECO:0000256" key="5">
    <source>
        <dbReference type="SAM" id="Phobius"/>
    </source>
</evidence>
<comment type="subcellular location">
    <subcellularLocation>
        <location evidence="1">Membrane</location>
        <topology evidence="1">Multi-pass membrane protein</topology>
    </subcellularLocation>
</comment>
<dbReference type="InterPro" id="IPR047662">
    <property type="entry name" value="SemiSWEET"/>
</dbReference>
<accession>A0ABW6A3I6</accession>
<feature type="transmembrane region" description="Helical" evidence="5">
    <location>
        <begin position="36"/>
        <end position="55"/>
    </location>
</feature>
<evidence type="ECO:0000256" key="1">
    <source>
        <dbReference type="ARBA" id="ARBA00004141"/>
    </source>
</evidence>
<dbReference type="InterPro" id="IPR006603">
    <property type="entry name" value="PQ-loop_rpt"/>
</dbReference>
<keyword evidence="3 5" id="KW-1133">Transmembrane helix</keyword>
<feature type="transmembrane region" description="Helical" evidence="5">
    <location>
        <begin position="6"/>
        <end position="24"/>
    </location>
</feature>
<gene>
    <name evidence="6" type="ORF">ACFS6H_09265</name>
</gene>
<evidence type="ECO:0000256" key="3">
    <source>
        <dbReference type="ARBA" id="ARBA00022989"/>
    </source>
</evidence>
<dbReference type="RefSeq" id="WP_386097572.1">
    <property type="nucleotide sequence ID" value="NZ_JBHUOZ010000002.1"/>
</dbReference>
<feature type="transmembrane region" description="Helical" evidence="5">
    <location>
        <begin position="61"/>
        <end position="79"/>
    </location>
</feature>
<proteinExistence type="predicted"/>
<keyword evidence="4 5" id="KW-0472">Membrane</keyword>
<evidence type="ECO:0000313" key="7">
    <source>
        <dbReference type="Proteomes" id="UP001597511"/>
    </source>
</evidence>
<keyword evidence="7" id="KW-1185">Reference proteome</keyword>
<organism evidence="6 7">
    <name type="scientific">Terrimonas rubra</name>
    <dbReference type="NCBI Taxonomy" id="1035890"/>
    <lineage>
        <taxon>Bacteria</taxon>
        <taxon>Pseudomonadati</taxon>
        <taxon>Bacteroidota</taxon>
        <taxon>Chitinophagia</taxon>
        <taxon>Chitinophagales</taxon>
        <taxon>Chitinophagaceae</taxon>
        <taxon>Terrimonas</taxon>
    </lineage>
</organism>
<dbReference type="NCBIfam" id="NF037968">
    <property type="entry name" value="SemiSWEET_2"/>
    <property type="match status" value="1"/>
</dbReference>
<keyword evidence="2 5" id="KW-0812">Transmembrane</keyword>
<protein>
    <submittedName>
        <fullName evidence="6">SemiSWEET transporter</fullName>
    </submittedName>
</protein>
<sequence>MQFVDILGLAAAIITTFTFLPQVIKVWKEKSAKNVSSLMFIIAITNEILWIGYGILRNDWIIIATNAVLMIMAIMILYFKQKFDK</sequence>
<dbReference type="Proteomes" id="UP001597511">
    <property type="component" value="Unassembled WGS sequence"/>
</dbReference>
<name>A0ABW6A3I6_9BACT</name>
<dbReference type="Pfam" id="PF04193">
    <property type="entry name" value="PQ-loop"/>
    <property type="match status" value="1"/>
</dbReference>
<evidence type="ECO:0000313" key="6">
    <source>
        <dbReference type="EMBL" id="MFD2919894.1"/>
    </source>
</evidence>
<dbReference type="EMBL" id="JBHUOZ010000002">
    <property type="protein sequence ID" value="MFD2919894.1"/>
    <property type="molecule type" value="Genomic_DNA"/>
</dbReference>
<evidence type="ECO:0000256" key="4">
    <source>
        <dbReference type="ARBA" id="ARBA00023136"/>
    </source>
</evidence>